<dbReference type="GO" id="GO:0030686">
    <property type="term" value="C:90S preribosome"/>
    <property type="evidence" value="ECO:0007669"/>
    <property type="project" value="InterPro"/>
</dbReference>
<dbReference type="KEGG" id="tmu:101348793"/>
<dbReference type="AlphaFoldDB" id="A0A2Y9E108"/>
<feature type="compositionally biased region" description="Pro residues" evidence="4">
    <location>
        <begin position="27"/>
        <end position="36"/>
    </location>
</feature>
<dbReference type="InParanoid" id="A0A2Y9E108"/>
<feature type="region of interest" description="Disordered" evidence="4">
    <location>
        <begin position="146"/>
        <end position="165"/>
    </location>
</feature>
<comment type="subcellular location">
    <subcellularLocation>
        <location evidence="1">Nucleus</location>
        <location evidence="1">Nucleolus</location>
    </subcellularLocation>
</comment>
<dbReference type="InterPro" id="IPR028160">
    <property type="entry name" value="Slx9-like"/>
</dbReference>
<dbReference type="GO" id="GO:0030688">
    <property type="term" value="C:preribosome, small subunit precursor"/>
    <property type="evidence" value="ECO:0007669"/>
    <property type="project" value="InterPro"/>
</dbReference>
<dbReference type="GeneID" id="101348793"/>
<feature type="region of interest" description="Disordered" evidence="4">
    <location>
        <begin position="1"/>
        <end position="50"/>
    </location>
</feature>
<evidence type="ECO:0000313" key="5">
    <source>
        <dbReference type="Proteomes" id="UP000248480"/>
    </source>
</evidence>
<dbReference type="GO" id="GO:0005730">
    <property type="term" value="C:nucleolus"/>
    <property type="evidence" value="ECO:0007669"/>
    <property type="project" value="UniProtKB-SubCell"/>
</dbReference>
<evidence type="ECO:0000256" key="2">
    <source>
        <dbReference type="ARBA" id="ARBA00011022"/>
    </source>
</evidence>
<dbReference type="OrthoDB" id="18703at2759"/>
<reference evidence="6" key="1">
    <citation type="submission" date="2025-08" db="UniProtKB">
        <authorList>
            <consortium name="RefSeq"/>
        </authorList>
    </citation>
    <scope>IDENTIFICATION</scope>
</reference>
<sequence>MGKVRELRTRVHSSAVRPSEEAALGPAPSPQGPSPPHLSSGGARGKDGASVGTNIFAGTKIDLSALEQKLDLVTRTLASFKRGAETKSLLPKKEKLKLRHERWLQKIEAIKLAERKRLEAQRRRATEVVGDLRPLMEALPELAELENGGKSRQLRSRVTSKPRPTELSRMNAAQRLQLLEEERARFQALLANPTYQASPLQAIGQQLAHQMRLEGCGRL</sequence>
<comment type="similarity">
    <text evidence="2">Belongs to the SLX9 family.</text>
</comment>
<accession>A0A2Y9E108</accession>
<evidence type="ECO:0000256" key="4">
    <source>
        <dbReference type="SAM" id="MobiDB-lite"/>
    </source>
</evidence>
<evidence type="ECO:0000256" key="3">
    <source>
        <dbReference type="ARBA" id="ARBA00023242"/>
    </source>
</evidence>
<evidence type="ECO:0000313" key="6">
    <source>
        <dbReference type="RefSeq" id="XP_004384851.1"/>
    </source>
</evidence>
<dbReference type="Proteomes" id="UP000248480">
    <property type="component" value="Unplaced"/>
</dbReference>
<dbReference type="GO" id="GO:0000462">
    <property type="term" value="P:maturation of SSU-rRNA from tricistronic rRNA transcript (SSU-rRNA, 5.8S rRNA, LSU-rRNA)"/>
    <property type="evidence" value="ECO:0007669"/>
    <property type="project" value="InterPro"/>
</dbReference>
<gene>
    <name evidence="6" type="primary">SLX9</name>
</gene>
<dbReference type="STRING" id="127582.A0A2Y9E108"/>
<keyword evidence="3" id="KW-0539">Nucleus</keyword>
<dbReference type="Pfam" id="PF15341">
    <property type="entry name" value="SLX9"/>
    <property type="match status" value="1"/>
</dbReference>
<evidence type="ECO:0000256" key="1">
    <source>
        <dbReference type="ARBA" id="ARBA00004604"/>
    </source>
</evidence>
<dbReference type="FunCoup" id="A0A2Y9E108">
    <property type="interactions" value="1267"/>
</dbReference>
<dbReference type="RefSeq" id="XP_004384851.1">
    <property type="nucleotide sequence ID" value="XM_004384794.2"/>
</dbReference>
<keyword evidence="5" id="KW-1185">Reference proteome</keyword>
<protein>
    <submittedName>
        <fullName evidence="6">Ribosome biogenesis protein SLX9 homolog isoform X1</fullName>
    </submittedName>
</protein>
<name>A0A2Y9E108_TRIMA</name>
<dbReference type="CTD" id="85395"/>
<dbReference type="PANTHER" id="PTHR31109:SF2">
    <property type="entry name" value="RIBOSOME BIOGENESIS PROTEIN SLX9 HOMOLOG"/>
    <property type="match status" value="1"/>
</dbReference>
<dbReference type="PANTHER" id="PTHR31109">
    <property type="entry name" value="PROTEIN FAM207A"/>
    <property type="match status" value="1"/>
</dbReference>
<proteinExistence type="inferred from homology"/>
<organism evidence="5 6">
    <name type="scientific">Trichechus manatus latirostris</name>
    <name type="common">Florida manatee</name>
    <dbReference type="NCBI Taxonomy" id="127582"/>
    <lineage>
        <taxon>Eukaryota</taxon>
        <taxon>Metazoa</taxon>
        <taxon>Chordata</taxon>
        <taxon>Craniata</taxon>
        <taxon>Vertebrata</taxon>
        <taxon>Euteleostomi</taxon>
        <taxon>Mammalia</taxon>
        <taxon>Eutheria</taxon>
        <taxon>Afrotheria</taxon>
        <taxon>Sirenia</taxon>
        <taxon>Trichechidae</taxon>
        <taxon>Trichechus</taxon>
    </lineage>
</organism>